<keyword evidence="7" id="KW-0274">FAD</keyword>
<name>A0A6G1Q714_CHAAH</name>
<proteinExistence type="inferred from homology"/>
<evidence type="ECO:0000256" key="10">
    <source>
        <dbReference type="ARBA" id="ARBA00023180"/>
    </source>
</evidence>
<dbReference type="InterPro" id="IPR036415">
    <property type="entry name" value="Lamin_tail_dom_sf"/>
</dbReference>
<keyword evidence="5" id="KW-0964">Secreted</keyword>
<evidence type="ECO:0000256" key="2">
    <source>
        <dbReference type="ARBA" id="ARBA00004613"/>
    </source>
</evidence>
<dbReference type="InterPro" id="IPR002937">
    <property type="entry name" value="Amino_oxidase"/>
</dbReference>
<dbReference type="PROSITE" id="PS51841">
    <property type="entry name" value="LTD"/>
    <property type="match status" value="1"/>
</dbReference>
<evidence type="ECO:0000256" key="5">
    <source>
        <dbReference type="ARBA" id="ARBA00022525"/>
    </source>
</evidence>
<dbReference type="PANTHER" id="PTHR10742">
    <property type="entry name" value="FLAVIN MONOAMINE OXIDASE"/>
    <property type="match status" value="1"/>
</dbReference>
<evidence type="ECO:0000313" key="13">
    <source>
        <dbReference type="EMBL" id="KAF3698133.1"/>
    </source>
</evidence>
<comment type="similarity">
    <text evidence="3">Belongs to the flavin monoamine oxidase family. FIG1 subfamily.</text>
</comment>
<gene>
    <name evidence="13" type="ORF">EXN66_Car013814</name>
</gene>
<dbReference type="SUPFAM" id="SSF51905">
    <property type="entry name" value="FAD/NAD(P)-binding domain"/>
    <property type="match status" value="1"/>
</dbReference>
<dbReference type="SUPFAM" id="SSF74853">
    <property type="entry name" value="Lamin A/C globular tail domain"/>
    <property type="match status" value="1"/>
</dbReference>
<dbReference type="Gene3D" id="1.10.405.10">
    <property type="entry name" value="Guanine Nucleotide Dissociation Inhibitor, domain 1"/>
    <property type="match status" value="1"/>
</dbReference>
<evidence type="ECO:0000313" key="14">
    <source>
        <dbReference type="Proteomes" id="UP000503349"/>
    </source>
</evidence>
<organism evidence="13 14">
    <name type="scientific">Channa argus</name>
    <name type="common">Northern snakehead</name>
    <name type="synonym">Ophicephalus argus</name>
    <dbReference type="NCBI Taxonomy" id="215402"/>
    <lineage>
        <taxon>Eukaryota</taxon>
        <taxon>Metazoa</taxon>
        <taxon>Chordata</taxon>
        <taxon>Craniata</taxon>
        <taxon>Vertebrata</taxon>
        <taxon>Euteleostomi</taxon>
        <taxon>Actinopterygii</taxon>
        <taxon>Neopterygii</taxon>
        <taxon>Teleostei</taxon>
        <taxon>Neoteleostei</taxon>
        <taxon>Acanthomorphata</taxon>
        <taxon>Anabantaria</taxon>
        <taxon>Anabantiformes</taxon>
        <taxon>Channoidei</taxon>
        <taxon>Channidae</taxon>
        <taxon>Channa</taxon>
    </lineage>
</organism>
<dbReference type="Pfam" id="PF01593">
    <property type="entry name" value="Amino_oxidase"/>
    <property type="match status" value="2"/>
</dbReference>
<dbReference type="GO" id="GO:0001716">
    <property type="term" value="F:L-amino-acid oxidase activity"/>
    <property type="evidence" value="ECO:0007669"/>
    <property type="project" value="UniProtKB-EC"/>
</dbReference>
<protein>
    <recommendedName>
        <fullName evidence="4">L-amino-acid oxidase</fullName>
        <ecNumber evidence="4">1.4.3.2</ecNumber>
    </recommendedName>
</protein>
<accession>A0A6G1Q714</accession>
<dbReference type="InterPro" id="IPR036188">
    <property type="entry name" value="FAD/NAD-bd_sf"/>
</dbReference>
<comment type="subcellular location">
    <subcellularLocation>
        <location evidence="2">Secreted</location>
    </subcellularLocation>
</comment>
<reference evidence="14" key="2">
    <citation type="submission" date="2019-02" db="EMBL/GenBank/DDBJ databases">
        <title>Opniocepnalus argus Var Kimnra genome.</title>
        <authorList>
            <person name="Zhou C."/>
            <person name="Xiao S."/>
        </authorList>
    </citation>
    <scope>NUCLEOTIDE SEQUENCE [LARGE SCALE GENOMIC DNA]</scope>
</reference>
<evidence type="ECO:0000256" key="3">
    <source>
        <dbReference type="ARBA" id="ARBA00005465"/>
    </source>
</evidence>
<dbReference type="EC" id="1.4.3.2" evidence="4"/>
<keyword evidence="14" id="KW-1185">Reference proteome</keyword>
<evidence type="ECO:0000256" key="1">
    <source>
        <dbReference type="ARBA" id="ARBA00001974"/>
    </source>
</evidence>
<keyword evidence="6" id="KW-0285">Flavoprotein</keyword>
<keyword evidence="9" id="KW-1015">Disulfide bond</keyword>
<keyword evidence="10" id="KW-0325">Glycoprotein</keyword>
<reference evidence="13 14" key="1">
    <citation type="submission" date="2019-02" db="EMBL/GenBank/DDBJ databases">
        <title>Opniocepnalus argus genome.</title>
        <authorList>
            <person name="Zhou C."/>
            <person name="Xiao S."/>
        </authorList>
    </citation>
    <scope>NUCLEOTIDE SEQUENCE [LARGE SCALE GENOMIC DNA]</scope>
    <source>
        <strain evidence="13">OARG1902GOOAL</strain>
        <tissue evidence="13">Muscle</tissue>
    </source>
</reference>
<evidence type="ECO:0000256" key="7">
    <source>
        <dbReference type="ARBA" id="ARBA00022827"/>
    </source>
</evidence>
<feature type="compositionally biased region" description="Basic and acidic residues" evidence="11">
    <location>
        <begin position="26"/>
        <end position="40"/>
    </location>
</feature>
<dbReference type="Proteomes" id="UP000503349">
    <property type="component" value="Chromosome 13"/>
</dbReference>
<dbReference type="FunFam" id="3.50.50.60:FF:000450">
    <property type="entry name" value="Amine oxidase"/>
    <property type="match status" value="1"/>
</dbReference>
<evidence type="ECO:0000256" key="6">
    <source>
        <dbReference type="ARBA" id="ARBA00022630"/>
    </source>
</evidence>
<evidence type="ECO:0000256" key="8">
    <source>
        <dbReference type="ARBA" id="ARBA00023002"/>
    </source>
</evidence>
<dbReference type="PANTHER" id="PTHR10742:SF342">
    <property type="entry name" value="AMINE OXIDASE"/>
    <property type="match status" value="1"/>
</dbReference>
<dbReference type="Gene3D" id="3.90.660.10">
    <property type="match status" value="2"/>
</dbReference>
<sequence>MKLNVFKSLWFTEKNVLGTEVTQEPQTKKSDKSDKEKKPLMEAQTKPKNISNKASEESKTTFTSSSDDQDLPTNSRVIVDEIDPNGKYIRLRNTFNENQTLGNWKLDLEINKKSNIYKFSPGFILNAEEMVTVYTVFIIVLLLTLYHSHTAAVSLREKLPECMNDKDYDDLLHTVKAGLPHIKTSHHVVSVGAHVAGLTAAKLLQDAGHKITIFEASGCVGGRVETYRNEKEGWYAELGAMRIPIFHNIVVYVAETLGVKLNEFIMDDPNTFYCVNGQQEKTSTVQSNPDILRYNVLESEKGKSADALLQQALNKVITEMETHGCVAALKKYDNYSLKEFLKEEGGLSSEAVRMIGHLFNEQSLMHTALRQLFSFNHADAVLVTTTAKAALFMDFHPPLPIKKKDALRAVHYESSTKIILTFSEKFWEKDGIRGGKSITDGPSRFIYYPSHSFPKNKTIGVLLASYTWSDDALLFHGASDEDLKELALRDLARFTAIMLSLSALGWW</sequence>
<dbReference type="FunFam" id="1.10.405.10:FF:000004">
    <property type="entry name" value="Amine oxidase"/>
    <property type="match status" value="1"/>
</dbReference>
<dbReference type="AlphaFoldDB" id="A0A6G1Q714"/>
<evidence type="ECO:0000256" key="4">
    <source>
        <dbReference type="ARBA" id="ARBA00012806"/>
    </source>
</evidence>
<dbReference type="InterPro" id="IPR050281">
    <property type="entry name" value="Flavin_monoamine_oxidase"/>
</dbReference>
<comment type="cofactor">
    <cofactor evidence="1">
        <name>FAD</name>
        <dbReference type="ChEBI" id="CHEBI:57692"/>
    </cofactor>
</comment>
<dbReference type="Pfam" id="PF00932">
    <property type="entry name" value="LTD"/>
    <property type="match status" value="1"/>
</dbReference>
<dbReference type="Gene3D" id="2.60.40.1260">
    <property type="entry name" value="Lamin Tail domain"/>
    <property type="match status" value="1"/>
</dbReference>
<dbReference type="EMBL" id="CM015724">
    <property type="protein sequence ID" value="KAF3698133.1"/>
    <property type="molecule type" value="Genomic_DNA"/>
</dbReference>
<feature type="region of interest" description="Disordered" evidence="11">
    <location>
        <begin position="17"/>
        <end position="75"/>
    </location>
</feature>
<dbReference type="GO" id="GO:0009063">
    <property type="term" value="P:amino acid catabolic process"/>
    <property type="evidence" value="ECO:0007669"/>
    <property type="project" value="TreeGrafter"/>
</dbReference>
<keyword evidence="8" id="KW-0560">Oxidoreductase</keyword>
<evidence type="ECO:0000259" key="12">
    <source>
        <dbReference type="PROSITE" id="PS51841"/>
    </source>
</evidence>
<evidence type="ECO:0000256" key="9">
    <source>
        <dbReference type="ARBA" id="ARBA00023157"/>
    </source>
</evidence>
<dbReference type="InterPro" id="IPR001322">
    <property type="entry name" value="Lamin_tail_dom"/>
</dbReference>
<dbReference type="SUPFAM" id="SSF54373">
    <property type="entry name" value="FAD-linked reductases, C-terminal domain"/>
    <property type="match status" value="1"/>
</dbReference>
<dbReference type="GO" id="GO:0005576">
    <property type="term" value="C:extracellular region"/>
    <property type="evidence" value="ECO:0007669"/>
    <property type="project" value="UniProtKB-SubCell"/>
</dbReference>
<feature type="domain" description="LTD" evidence="12">
    <location>
        <begin position="58"/>
        <end position="185"/>
    </location>
</feature>
<evidence type="ECO:0000256" key="11">
    <source>
        <dbReference type="SAM" id="MobiDB-lite"/>
    </source>
</evidence>